<name>A0A9Q1QDZ1_9CARY</name>
<feature type="compositionally biased region" description="Polar residues" evidence="1">
    <location>
        <begin position="1"/>
        <end position="10"/>
    </location>
</feature>
<evidence type="ECO:0000256" key="1">
    <source>
        <dbReference type="SAM" id="MobiDB-lite"/>
    </source>
</evidence>
<dbReference type="EMBL" id="JAKOGI010000240">
    <property type="protein sequence ID" value="KAJ8438793.1"/>
    <property type="molecule type" value="Genomic_DNA"/>
</dbReference>
<feature type="region of interest" description="Disordered" evidence="1">
    <location>
        <begin position="1"/>
        <end position="37"/>
    </location>
</feature>
<proteinExistence type="predicted"/>
<reference evidence="2" key="1">
    <citation type="submission" date="2022-04" db="EMBL/GenBank/DDBJ databases">
        <title>Carnegiea gigantea Genome sequencing and assembly v2.</title>
        <authorList>
            <person name="Copetti D."/>
            <person name="Sanderson M.J."/>
            <person name="Burquez A."/>
            <person name="Wojciechowski M.F."/>
        </authorList>
    </citation>
    <scope>NUCLEOTIDE SEQUENCE</scope>
    <source>
        <strain evidence="2">SGP5-SGP5p</strain>
        <tissue evidence="2">Aerial part</tissue>
    </source>
</reference>
<protein>
    <submittedName>
        <fullName evidence="2">Uncharacterized protein</fullName>
    </submittedName>
</protein>
<dbReference type="AlphaFoldDB" id="A0A9Q1QDZ1"/>
<evidence type="ECO:0000313" key="2">
    <source>
        <dbReference type="EMBL" id="KAJ8438793.1"/>
    </source>
</evidence>
<comment type="caution">
    <text evidence="2">The sequence shown here is derived from an EMBL/GenBank/DDBJ whole genome shotgun (WGS) entry which is preliminary data.</text>
</comment>
<gene>
    <name evidence="2" type="ORF">Cgig2_023827</name>
</gene>
<accession>A0A9Q1QDZ1</accession>
<keyword evidence="3" id="KW-1185">Reference proteome</keyword>
<organism evidence="2 3">
    <name type="scientific">Carnegiea gigantea</name>
    <dbReference type="NCBI Taxonomy" id="171969"/>
    <lineage>
        <taxon>Eukaryota</taxon>
        <taxon>Viridiplantae</taxon>
        <taxon>Streptophyta</taxon>
        <taxon>Embryophyta</taxon>
        <taxon>Tracheophyta</taxon>
        <taxon>Spermatophyta</taxon>
        <taxon>Magnoliopsida</taxon>
        <taxon>eudicotyledons</taxon>
        <taxon>Gunneridae</taxon>
        <taxon>Pentapetalae</taxon>
        <taxon>Caryophyllales</taxon>
        <taxon>Cactineae</taxon>
        <taxon>Cactaceae</taxon>
        <taxon>Cactoideae</taxon>
        <taxon>Echinocereeae</taxon>
        <taxon>Carnegiea</taxon>
    </lineage>
</organism>
<evidence type="ECO:0000313" key="3">
    <source>
        <dbReference type="Proteomes" id="UP001153076"/>
    </source>
</evidence>
<sequence>MESEGESSATEVRPPLLTMTSKGIHPSGRSGITGEERRQRVLGMPLSPFIMAISPLYDTREMADYVRESFIWRWRKATRLRHPLPEDYHILCPRFSLPEAERAAAHFELPEMVQVAFYIILLNEAVELGLSRRLTMDCVMWAMRKLDWGPVEAWLGDNDRRLRRA</sequence>
<dbReference type="Proteomes" id="UP001153076">
    <property type="component" value="Unassembled WGS sequence"/>
</dbReference>